<evidence type="ECO:0000256" key="1">
    <source>
        <dbReference type="ARBA" id="ARBA00022737"/>
    </source>
</evidence>
<dbReference type="Gene3D" id="3.80.10.10">
    <property type="entry name" value="Ribonuclease Inhibitor"/>
    <property type="match status" value="1"/>
</dbReference>
<dbReference type="InterPro" id="IPR036047">
    <property type="entry name" value="F-box-like_dom_sf"/>
</dbReference>
<dbReference type="OrthoDB" id="2423701at2759"/>
<dbReference type="SMART" id="SM00028">
    <property type="entry name" value="TPR"/>
    <property type="match status" value="3"/>
</dbReference>
<dbReference type="Gene3D" id="1.20.1280.50">
    <property type="match status" value="1"/>
</dbReference>
<dbReference type="Gene3D" id="1.25.40.10">
    <property type="entry name" value="Tetratricopeptide repeat domain"/>
    <property type="match status" value="1"/>
</dbReference>
<dbReference type="AlphaFoldDB" id="A0A5C3M7M7"/>
<evidence type="ECO:0000313" key="6">
    <source>
        <dbReference type="EMBL" id="TFK40847.1"/>
    </source>
</evidence>
<dbReference type="PANTHER" id="PTHR22904:SF523">
    <property type="entry name" value="STRESS-INDUCED-PHOSPHOPROTEIN 1"/>
    <property type="match status" value="1"/>
</dbReference>
<dbReference type="Proteomes" id="UP000308652">
    <property type="component" value="Unassembled WGS sequence"/>
</dbReference>
<dbReference type="Pfam" id="PF12937">
    <property type="entry name" value="F-box-like"/>
    <property type="match status" value="1"/>
</dbReference>
<keyword evidence="3" id="KW-0175">Coiled coil</keyword>
<dbReference type="SUPFAM" id="SSF52047">
    <property type="entry name" value="RNI-like"/>
    <property type="match status" value="1"/>
</dbReference>
<evidence type="ECO:0000259" key="5">
    <source>
        <dbReference type="PROSITE" id="PS50181"/>
    </source>
</evidence>
<sequence>MSWKASFSKGITSFQAGRLEDALIQFNEAIKNNGENQYPIYDSRAAVYEKLNRGKDALRDAKKTIDLAPDRWQGYSRSARIFLKARKFDACVKMADMSLQRIKPDNVKRREEMEGLKEEAGKAMRAAEEQKRRMQNHMAKLPVEIFMEVFRILVEEDSRALIQLLHVCQYWRYIAWNIPALWETLALVRRRPAEKAKLWIDRSHGRIKDIHVGSGVLESHDGWETHLTRIKWDGVQACTVYKWDLEKFLKSINQTHMLSNIRFLDIEDEIGNTIDRTKLLVEDSKIQHLCLIYAHGYGSMALENLRHLTYLEIRKYAPPYTSFVPVLENNSLLETIILEDVDLVDTPTEPLQLSHLTRFEAIHPAWKEEFMGQMIMPQLQVLRVEGGATWISRGLSSLSTRGLGNLTELILCRCSATSESVIDVLKSAKTLQQIYFSQLYNVSNNVVEALAPEPPRARKGAPSPPPPNPADLLCPVLSYLSILHCPDVRTGSLVRLLRARNPPLPSSPAPLEEDSLTEPETTAAAPPPARILSLTVDGCENIEAEWLPWFRQNVKTFSCIYMSRKVAGYKR</sequence>
<dbReference type="STRING" id="68775.A0A5C3M7M7"/>
<dbReference type="InterPro" id="IPR011990">
    <property type="entry name" value="TPR-like_helical_dom_sf"/>
</dbReference>
<evidence type="ECO:0000256" key="3">
    <source>
        <dbReference type="SAM" id="Coils"/>
    </source>
</evidence>
<feature type="region of interest" description="Disordered" evidence="4">
    <location>
        <begin position="504"/>
        <end position="527"/>
    </location>
</feature>
<accession>A0A5C3M7M7</accession>
<organism evidence="6 7">
    <name type="scientific">Crucibulum laeve</name>
    <dbReference type="NCBI Taxonomy" id="68775"/>
    <lineage>
        <taxon>Eukaryota</taxon>
        <taxon>Fungi</taxon>
        <taxon>Dikarya</taxon>
        <taxon>Basidiomycota</taxon>
        <taxon>Agaricomycotina</taxon>
        <taxon>Agaricomycetes</taxon>
        <taxon>Agaricomycetidae</taxon>
        <taxon>Agaricales</taxon>
        <taxon>Agaricineae</taxon>
        <taxon>Nidulariaceae</taxon>
        <taxon>Crucibulum</taxon>
    </lineage>
</organism>
<evidence type="ECO:0000313" key="7">
    <source>
        <dbReference type="Proteomes" id="UP000308652"/>
    </source>
</evidence>
<name>A0A5C3M7M7_9AGAR</name>
<protein>
    <recommendedName>
        <fullName evidence="5">F-box domain-containing protein</fullName>
    </recommendedName>
</protein>
<dbReference type="PANTHER" id="PTHR22904">
    <property type="entry name" value="TPR REPEAT CONTAINING PROTEIN"/>
    <property type="match status" value="1"/>
</dbReference>
<evidence type="ECO:0000256" key="4">
    <source>
        <dbReference type="SAM" id="MobiDB-lite"/>
    </source>
</evidence>
<keyword evidence="7" id="KW-1185">Reference proteome</keyword>
<keyword evidence="1" id="KW-0677">Repeat</keyword>
<dbReference type="InterPro" id="IPR032675">
    <property type="entry name" value="LRR_dom_sf"/>
</dbReference>
<dbReference type="SUPFAM" id="SSF81383">
    <property type="entry name" value="F-box domain"/>
    <property type="match status" value="1"/>
</dbReference>
<reference evidence="6 7" key="1">
    <citation type="journal article" date="2019" name="Nat. Ecol. Evol.">
        <title>Megaphylogeny resolves global patterns of mushroom evolution.</title>
        <authorList>
            <person name="Varga T."/>
            <person name="Krizsan K."/>
            <person name="Foldi C."/>
            <person name="Dima B."/>
            <person name="Sanchez-Garcia M."/>
            <person name="Sanchez-Ramirez S."/>
            <person name="Szollosi G.J."/>
            <person name="Szarkandi J.G."/>
            <person name="Papp V."/>
            <person name="Albert L."/>
            <person name="Andreopoulos W."/>
            <person name="Angelini C."/>
            <person name="Antonin V."/>
            <person name="Barry K.W."/>
            <person name="Bougher N.L."/>
            <person name="Buchanan P."/>
            <person name="Buyck B."/>
            <person name="Bense V."/>
            <person name="Catcheside P."/>
            <person name="Chovatia M."/>
            <person name="Cooper J."/>
            <person name="Damon W."/>
            <person name="Desjardin D."/>
            <person name="Finy P."/>
            <person name="Geml J."/>
            <person name="Haridas S."/>
            <person name="Hughes K."/>
            <person name="Justo A."/>
            <person name="Karasinski D."/>
            <person name="Kautmanova I."/>
            <person name="Kiss B."/>
            <person name="Kocsube S."/>
            <person name="Kotiranta H."/>
            <person name="LaButti K.M."/>
            <person name="Lechner B.E."/>
            <person name="Liimatainen K."/>
            <person name="Lipzen A."/>
            <person name="Lukacs Z."/>
            <person name="Mihaltcheva S."/>
            <person name="Morgado L.N."/>
            <person name="Niskanen T."/>
            <person name="Noordeloos M.E."/>
            <person name="Ohm R.A."/>
            <person name="Ortiz-Santana B."/>
            <person name="Ovrebo C."/>
            <person name="Racz N."/>
            <person name="Riley R."/>
            <person name="Savchenko A."/>
            <person name="Shiryaev A."/>
            <person name="Soop K."/>
            <person name="Spirin V."/>
            <person name="Szebenyi C."/>
            <person name="Tomsovsky M."/>
            <person name="Tulloss R.E."/>
            <person name="Uehling J."/>
            <person name="Grigoriev I.V."/>
            <person name="Vagvolgyi C."/>
            <person name="Papp T."/>
            <person name="Martin F.M."/>
            <person name="Miettinen O."/>
            <person name="Hibbett D.S."/>
            <person name="Nagy L.G."/>
        </authorList>
    </citation>
    <scope>NUCLEOTIDE SEQUENCE [LARGE SCALE GENOMIC DNA]</scope>
    <source>
        <strain evidence="6 7">CBS 166.37</strain>
    </source>
</reference>
<dbReference type="SUPFAM" id="SSF48452">
    <property type="entry name" value="TPR-like"/>
    <property type="match status" value="1"/>
</dbReference>
<evidence type="ECO:0000256" key="2">
    <source>
        <dbReference type="ARBA" id="ARBA00022803"/>
    </source>
</evidence>
<dbReference type="PROSITE" id="PS50181">
    <property type="entry name" value="FBOX"/>
    <property type="match status" value="1"/>
</dbReference>
<dbReference type="InterPro" id="IPR001810">
    <property type="entry name" value="F-box_dom"/>
</dbReference>
<feature type="coiled-coil region" evidence="3">
    <location>
        <begin position="110"/>
        <end position="137"/>
    </location>
</feature>
<dbReference type="GO" id="GO:0051879">
    <property type="term" value="F:Hsp90 protein binding"/>
    <property type="evidence" value="ECO:0007669"/>
    <property type="project" value="TreeGrafter"/>
</dbReference>
<proteinExistence type="predicted"/>
<keyword evidence="2" id="KW-0802">TPR repeat</keyword>
<dbReference type="InterPro" id="IPR019734">
    <property type="entry name" value="TPR_rpt"/>
</dbReference>
<gene>
    <name evidence="6" type="ORF">BDQ12DRAFT_734033</name>
</gene>
<dbReference type="EMBL" id="ML213596">
    <property type="protein sequence ID" value="TFK40847.1"/>
    <property type="molecule type" value="Genomic_DNA"/>
</dbReference>
<feature type="domain" description="F-box" evidence="5">
    <location>
        <begin position="135"/>
        <end position="185"/>
    </location>
</feature>